<organism evidence="2 3">
    <name type="scientific">Suillus luteus UH-Slu-Lm8-n1</name>
    <dbReference type="NCBI Taxonomy" id="930992"/>
    <lineage>
        <taxon>Eukaryota</taxon>
        <taxon>Fungi</taxon>
        <taxon>Dikarya</taxon>
        <taxon>Basidiomycota</taxon>
        <taxon>Agaricomycotina</taxon>
        <taxon>Agaricomycetes</taxon>
        <taxon>Agaricomycetidae</taxon>
        <taxon>Boletales</taxon>
        <taxon>Suillineae</taxon>
        <taxon>Suillaceae</taxon>
        <taxon>Suillus</taxon>
    </lineage>
</organism>
<dbReference type="HOGENOM" id="CLU_1036504_0_0_1"/>
<dbReference type="InParanoid" id="A0A0D0AL83"/>
<evidence type="ECO:0000313" key="3">
    <source>
        <dbReference type="Proteomes" id="UP000054485"/>
    </source>
</evidence>
<feature type="non-terminal residue" evidence="2">
    <location>
        <position position="1"/>
    </location>
</feature>
<proteinExistence type="predicted"/>
<feature type="region of interest" description="Disordered" evidence="1">
    <location>
        <begin position="1"/>
        <end position="64"/>
    </location>
</feature>
<dbReference type="STRING" id="930992.A0A0D0AL83"/>
<dbReference type="EMBL" id="KN836151">
    <property type="protein sequence ID" value="KIK32673.1"/>
    <property type="molecule type" value="Genomic_DNA"/>
</dbReference>
<protein>
    <submittedName>
        <fullName evidence="2">Uncharacterized protein</fullName>
    </submittedName>
</protein>
<dbReference type="OrthoDB" id="3267051at2759"/>
<accession>A0A0D0AL83</accession>
<evidence type="ECO:0000256" key="1">
    <source>
        <dbReference type="SAM" id="MobiDB-lite"/>
    </source>
</evidence>
<reference evidence="2 3" key="1">
    <citation type="submission" date="2014-04" db="EMBL/GenBank/DDBJ databases">
        <authorList>
            <consortium name="DOE Joint Genome Institute"/>
            <person name="Kuo A."/>
            <person name="Ruytinx J."/>
            <person name="Rineau F."/>
            <person name="Colpaert J."/>
            <person name="Kohler A."/>
            <person name="Nagy L.G."/>
            <person name="Floudas D."/>
            <person name="Copeland A."/>
            <person name="Barry K.W."/>
            <person name="Cichocki N."/>
            <person name="Veneault-Fourrey C."/>
            <person name="LaButti K."/>
            <person name="Lindquist E.A."/>
            <person name="Lipzen A."/>
            <person name="Lundell T."/>
            <person name="Morin E."/>
            <person name="Murat C."/>
            <person name="Sun H."/>
            <person name="Tunlid A."/>
            <person name="Henrissat B."/>
            <person name="Grigoriev I.V."/>
            <person name="Hibbett D.S."/>
            <person name="Martin F."/>
            <person name="Nordberg H.P."/>
            <person name="Cantor M.N."/>
            <person name="Hua S.X."/>
        </authorList>
    </citation>
    <scope>NUCLEOTIDE SEQUENCE [LARGE SCALE GENOMIC DNA]</scope>
    <source>
        <strain evidence="2 3">UH-Slu-Lm8-n1</strain>
    </source>
</reference>
<feature type="compositionally biased region" description="Polar residues" evidence="1">
    <location>
        <begin position="1"/>
        <end position="13"/>
    </location>
</feature>
<gene>
    <name evidence="2" type="ORF">CY34DRAFT_135174</name>
</gene>
<keyword evidence="3" id="KW-1185">Reference proteome</keyword>
<dbReference type="Proteomes" id="UP000054485">
    <property type="component" value="Unassembled WGS sequence"/>
</dbReference>
<sequence length="269" mass="29752">MSNNNQSRDSSPVTRGRLVQPRNKVRRFLTKVKDGITTKISRSSSRSRDPILPNADPEDASLVPNIEVQDASGLEQSADPQSVLRDAKKAVKGMNLLSGPLGSGLSAAQNAPADLEGAYNFQDTYLQPLRIFDNVISKLADVHPYAKIALGVLSCASKMVIAQSDRDQAVHSLVDKLGQVYGFMIQDDTLSQISSMRGILGQISQQTLGCARFIRDYSETKSFWKRLGKDILAETNNEIQRYNDVLDALMQNFRDQVTRDVAIYTYHTG</sequence>
<evidence type="ECO:0000313" key="2">
    <source>
        <dbReference type="EMBL" id="KIK32673.1"/>
    </source>
</evidence>
<name>A0A0D0AL83_9AGAM</name>
<dbReference type="AlphaFoldDB" id="A0A0D0AL83"/>
<reference evidence="3" key="2">
    <citation type="submission" date="2015-01" db="EMBL/GenBank/DDBJ databases">
        <title>Evolutionary Origins and Diversification of the Mycorrhizal Mutualists.</title>
        <authorList>
            <consortium name="DOE Joint Genome Institute"/>
            <consortium name="Mycorrhizal Genomics Consortium"/>
            <person name="Kohler A."/>
            <person name="Kuo A."/>
            <person name="Nagy L.G."/>
            <person name="Floudas D."/>
            <person name="Copeland A."/>
            <person name="Barry K.W."/>
            <person name="Cichocki N."/>
            <person name="Veneault-Fourrey C."/>
            <person name="LaButti K."/>
            <person name="Lindquist E.A."/>
            <person name="Lipzen A."/>
            <person name="Lundell T."/>
            <person name="Morin E."/>
            <person name="Murat C."/>
            <person name="Riley R."/>
            <person name="Ohm R."/>
            <person name="Sun H."/>
            <person name="Tunlid A."/>
            <person name="Henrissat B."/>
            <person name="Grigoriev I.V."/>
            <person name="Hibbett D.S."/>
            <person name="Martin F."/>
        </authorList>
    </citation>
    <scope>NUCLEOTIDE SEQUENCE [LARGE SCALE GENOMIC DNA]</scope>
    <source>
        <strain evidence="3">UH-Slu-Lm8-n1</strain>
    </source>
</reference>